<evidence type="ECO:0000313" key="2">
    <source>
        <dbReference type="EMBL" id="CAB4648388.1"/>
    </source>
</evidence>
<evidence type="ECO:0000313" key="1">
    <source>
        <dbReference type="EMBL" id="CAB4631902.1"/>
    </source>
</evidence>
<name>A0A6J6KGZ3_9ZZZZ</name>
<accession>A0A6J6KGZ3</accession>
<proteinExistence type="predicted"/>
<protein>
    <submittedName>
        <fullName evidence="2">Unannotated protein</fullName>
    </submittedName>
</protein>
<sequence>MATNNPVSPEEISFSAWVIKYQGPIISVIEYKIRNGQYFLATRRRLLLRAIGRHINAPINTLKNTITSGDISSTATFKNR</sequence>
<gene>
    <name evidence="1" type="ORF">UFOPK2139_00281</name>
    <name evidence="2" type="ORF">UFOPK2179_00587</name>
</gene>
<organism evidence="2">
    <name type="scientific">freshwater metagenome</name>
    <dbReference type="NCBI Taxonomy" id="449393"/>
    <lineage>
        <taxon>unclassified sequences</taxon>
        <taxon>metagenomes</taxon>
        <taxon>ecological metagenomes</taxon>
    </lineage>
</organism>
<dbReference type="AlphaFoldDB" id="A0A6J6KGZ3"/>
<dbReference type="EMBL" id="CAEZWC010000057">
    <property type="protein sequence ID" value="CAB4648388.1"/>
    <property type="molecule type" value="Genomic_DNA"/>
</dbReference>
<dbReference type="EMBL" id="CAEZVR010000038">
    <property type="protein sequence ID" value="CAB4631902.1"/>
    <property type="molecule type" value="Genomic_DNA"/>
</dbReference>
<reference evidence="2" key="1">
    <citation type="submission" date="2020-05" db="EMBL/GenBank/DDBJ databases">
        <authorList>
            <person name="Chiriac C."/>
            <person name="Salcher M."/>
            <person name="Ghai R."/>
            <person name="Kavagutti S V."/>
        </authorList>
    </citation>
    <scope>NUCLEOTIDE SEQUENCE</scope>
</reference>